<evidence type="ECO:0000313" key="1">
    <source>
        <dbReference type="EMBL" id="GHI27180.1"/>
    </source>
</evidence>
<evidence type="ECO:0000313" key="2">
    <source>
        <dbReference type="Proteomes" id="UP001052739"/>
    </source>
</evidence>
<dbReference type="InterPro" id="IPR036397">
    <property type="entry name" value="RNaseH_sf"/>
</dbReference>
<comment type="caution">
    <text evidence="1">The sequence shown here is derived from an EMBL/GenBank/DDBJ whole genome shotgun (WGS) entry which is preliminary data.</text>
</comment>
<keyword evidence="2" id="KW-1185">Reference proteome</keyword>
<organism evidence="1 2">
    <name type="scientific">Streptomyces hydrogenans</name>
    <dbReference type="NCBI Taxonomy" id="1873719"/>
    <lineage>
        <taxon>Bacteria</taxon>
        <taxon>Bacillati</taxon>
        <taxon>Actinomycetota</taxon>
        <taxon>Actinomycetes</taxon>
        <taxon>Kitasatosporales</taxon>
        <taxon>Streptomycetaceae</taxon>
        <taxon>Streptomyces</taxon>
    </lineage>
</organism>
<gene>
    <name evidence="1" type="ORF">Shyd_85510</name>
</gene>
<accession>A0ABQ3PQ70</accession>
<reference evidence="1" key="1">
    <citation type="submission" date="2024-05" db="EMBL/GenBank/DDBJ databases">
        <title>Whole genome shotgun sequence of Streptomyces hydrogenans NBRC 13475.</title>
        <authorList>
            <person name="Komaki H."/>
            <person name="Tamura T."/>
        </authorList>
    </citation>
    <scope>NUCLEOTIDE SEQUENCE</scope>
    <source>
        <strain evidence="1">NBRC 13475</strain>
    </source>
</reference>
<sequence>MKEFIAANAEWLTVFQLPAYAPDLHPTKGIWALVKHDLGNLAAADLGEITRAVKHRLKKLQYHPDLLDGCIAATGLSLDG</sequence>
<protein>
    <recommendedName>
        <fullName evidence="3">Transposase</fullName>
    </recommendedName>
</protein>
<dbReference type="Proteomes" id="UP001052739">
    <property type="component" value="Unassembled WGS sequence"/>
</dbReference>
<dbReference type="EMBL" id="BNDW01000117">
    <property type="protein sequence ID" value="GHI27180.1"/>
    <property type="molecule type" value="Genomic_DNA"/>
</dbReference>
<name>A0ABQ3PQ70_9ACTN</name>
<evidence type="ECO:0008006" key="3">
    <source>
        <dbReference type="Google" id="ProtNLM"/>
    </source>
</evidence>
<dbReference type="Gene3D" id="3.30.420.10">
    <property type="entry name" value="Ribonuclease H-like superfamily/Ribonuclease H"/>
    <property type="match status" value="1"/>
</dbReference>
<proteinExistence type="predicted"/>